<dbReference type="InterPro" id="IPR013087">
    <property type="entry name" value="Znf_C2H2_type"/>
</dbReference>
<protein>
    <recommendedName>
        <fullName evidence="2">C2H2-type domain-containing protein</fullName>
    </recommendedName>
</protein>
<keyword evidence="1" id="KW-0863">Zinc-finger</keyword>
<dbReference type="OrthoDB" id="2387885at2759"/>
<proteinExistence type="predicted"/>
<keyword evidence="1" id="KW-0479">Metal-binding</keyword>
<gene>
    <name evidence="3" type="ORF">C2G38_2158223</name>
</gene>
<evidence type="ECO:0000313" key="4">
    <source>
        <dbReference type="Proteomes" id="UP000266673"/>
    </source>
</evidence>
<dbReference type="GO" id="GO:0008270">
    <property type="term" value="F:zinc ion binding"/>
    <property type="evidence" value="ECO:0007669"/>
    <property type="project" value="UniProtKB-KW"/>
</dbReference>
<dbReference type="PROSITE" id="PS00028">
    <property type="entry name" value="ZINC_FINGER_C2H2_1"/>
    <property type="match status" value="1"/>
</dbReference>
<evidence type="ECO:0000259" key="2">
    <source>
        <dbReference type="PROSITE" id="PS50157"/>
    </source>
</evidence>
<dbReference type="EMBL" id="QKWP01000069">
    <property type="protein sequence ID" value="RIB28328.1"/>
    <property type="molecule type" value="Genomic_DNA"/>
</dbReference>
<evidence type="ECO:0000313" key="3">
    <source>
        <dbReference type="EMBL" id="RIB28328.1"/>
    </source>
</evidence>
<dbReference type="Proteomes" id="UP000266673">
    <property type="component" value="Unassembled WGS sequence"/>
</dbReference>
<evidence type="ECO:0000256" key="1">
    <source>
        <dbReference type="PROSITE-ProRule" id="PRU00042"/>
    </source>
</evidence>
<name>A0A397W2A0_9GLOM</name>
<feature type="domain" description="C2H2-type" evidence="2">
    <location>
        <begin position="8"/>
        <end position="31"/>
    </location>
</feature>
<organism evidence="3 4">
    <name type="scientific">Gigaspora rosea</name>
    <dbReference type="NCBI Taxonomy" id="44941"/>
    <lineage>
        <taxon>Eukaryota</taxon>
        <taxon>Fungi</taxon>
        <taxon>Fungi incertae sedis</taxon>
        <taxon>Mucoromycota</taxon>
        <taxon>Glomeromycotina</taxon>
        <taxon>Glomeromycetes</taxon>
        <taxon>Diversisporales</taxon>
        <taxon>Gigasporaceae</taxon>
        <taxon>Gigaspora</taxon>
    </lineage>
</organism>
<comment type="caution">
    <text evidence="3">The sequence shown here is derived from an EMBL/GenBank/DDBJ whole genome shotgun (WGS) entry which is preliminary data.</text>
</comment>
<keyword evidence="4" id="KW-1185">Reference proteome</keyword>
<accession>A0A397W2A0</accession>
<keyword evidence="1" id="KW-0862">Zinc</keyword>
<reference evidence="3 4" key="1">
    <citation type="submission" date="2018-06" db="EMBL/GenBank/DDBJ databases">
        <title>Comparative genomics reveals the genomic features of Rhizophagus irregularis, R. cerebriforme, R. diaphanum and Gigaspora rosea, and their symbiotic lifestyle signature.</title>
        <authorList>
            <person name="Morin E."/>
            <person name="San Clemente H."/>
            <person name="Chen E.C.H."/>
            <person name="De La Providencia I."/>
            <person name="Hainaut M."/>
            <person name="Kuo A."/>
            <person name="Kohler A."/>
            <person name="Murat C."/>
            <person name="Tang N."/>
            <person name="Roy S."/>
            <person name="Loubradou J."/>
            <person name="Henrissat B."/>
            <person name="Grigoriev I.V."/>
            <person name="Corradi N."/>
            <person name="Roux C."/>
            <person name="Martin F.M."/>
        </authorList>
    </citation>
    <scope>NUCLEOTIDE SEQUENCE [LARGE SCALE GENOMIC DNA]</scope>
    <source>
        <strain evidence="3 4">DAOM 194757</strain>
    </source>
</reference>
<sequence length="198" mass="23393">MGGYTQTFHCLLCDKSYANKTSLVTHERKFHDQNVIIPHQHILSVPLYSSYCHFRGLFIDTIQSQLGSHRSTEGKKKVQVHCEENLFYFIFREQETFTFQVSGYKYNCVFKGQAGVERIGKIFQCPNWWIKANKFGGETIVYYQQDPITKNIIDKEVGFSWKRKSRKIFQDGYESIYFYGVMTCSFFTYRQTILIENN</sequence>
<dbReference type="PROSITE" id="PS50157">
    <property type="entry name" value="ZINC_FINGER_C2H2_2"/>
    <property type="match status" value="1"/>
</dbReference>
<dbReference type="AlphaFoldDB" id="A0A397W2A0"/>